<reference evidence="1 2" key="1">
    <citation type="submission" date="2019-07" db="EMBL/GenBank/DDBJ databases">
        <title>Full genome sequence of Humibacter sp. WJ7-1.</title>
        <authorList>
            <person name="Im W.-T."/>
        </authorList>
    </citation>
    <scope>NUCLEOTIDE SEQUENCE [LARGE SCALE GENOMIC DNA]</scope>
    <source>
        <strain evidence="1 2">WJ7-1</strain>
    </source>
</reference>
<sequence>MSADDMAEFYIQTAIVETCQGTNGYGEDIFASAVTLDPAADNGCWIDDTRHLVRSTDGEQVMSESTLYTYPANAPLFAPNSRVTVNGDVSRVIKTNLNTSGDLDLPDHVAVSLT</sequence>
<gene>
    <name evidence="1" type="ORF">FPZ11_14330</name>
</gene>
<dbReference type="OrthoDB" id="4948876at2"/>
<dbReference type="KEGG" id="huw:FPZ11_14330"/>
<keyword evidence="2" id="KW-1185">Reference proteome</keyword>
<dbReference type="Proteomes" id="UP000320216">
    <property type="component" value="Chromosome"/>
</dbReference>
<proteinExistence type="predicted"/>
<organism evidence="1 2">
    <name type="scientific">Humibacter ginsenosidimutans</name>
    <dbReference type="NCBI Taxonomy" id="2599293"/>
    <lineage>
        <taxon>Bacteria</taxon>
        <taxon>Bacillati</taxon>
        <taxon>Actinomycetota</taxon>
        <taxon>Actinomycetes</taxon>
        <taxon>Micrococcales</taxon>
        <taxon>Microbacteriaceae</taxon>
        <taxon>Humibacter</taxon>
    </lineage>
</organism>
<protein>
    <submittedName>
        <fullName evidence="1">Uncharacterized protein</fullName>
    </submittedName>
</protein>
<dbReference type="RefSeq" id="WP_146321816.1">
    <property type="nucleotide sequence ID" value="NZ_CP042305.1"/>
</dbReference>
<dbReference type="AlphaFoldDB" id="A0A5B8M859"/>
<accession>A0A5B8M859</accession>
<evidence type="ECO:0000313" key="2">
    <source>
        <dbReference type="Proteomes" id="UP000320216"/>
    </source>
</evidence>
<evidence type="ECO:0000313" key="1">
    <source>
        <dbReference type="EMBL" id="QDZ15782.1"/>
    </source>
</evidence>
<name>A0A5B8M859_9MICO</name>
<dbReference type="EMBL" id="CP042305">
    <property type="protein sequence ID" value="QDZ15782.1"/>
    <property type="molecule type" value="Genomic_DNA"/>
</dbReference>